<keyword evidence="3" id="KW-1185">Reference proteome</keyword>
<name>A0ABD3MFT2_9STRA</name>
<feature type="compositionally biased region" description="Polar residues" evidence="1">
    <location>
        <begin position="158"/>
        <end position="167"/>
    </location>
</feature>
<dbReference type="EMBL" id="JALLBG020000162">
    <property type="protein sequence ID" value="KAL3761017.1"/>
    <property type="molecule type" value="Genomic_DNA"/>
</dbReference>
<evidence type="ECO:0000313" key="3">
    <source>
        <dbReference type="Proteomes" id="UP001530293"/>
    </source>
</evidence>
<dbReference type="Proteomes" id="UP001530293">
    <property type="component" value="Unassembled WGS sequence"/>
</dbReference>
<evidence type="ECO:0000313" key="2">
    <source>
        <dbReference type="EMBL" id="KAL3761017.1"/>
    </source>
</evidence>
<proteinExistence type="predicted"/>
<organism evidence="2 3">
    <name type="scientific">Discostella pseudostelligera</name>
    <dbReference type="NCBI Taxonomy" id="259834"/>
    <lineage>
        <taxon>Eukaryota</taxon>
        <taxon>Sar</taxon>
        <taxon>Stramenopiles</taxon>
        <taxon>Ochrophyta</taxon>
        <taxon>Bacillariophyta</taxon>
        <taxon>Coscinodiscophyceae</taxon>
        <taxon>Thalassiosirophycidae</taxon>
        <taxon>Stephanodiscales</taxon>
        <taxon>Stephanodiscaceae</taxon>
        <taxon>Discostella</taxon>
    </lineage>
</organism>
<feature type="region of interest" description="Disordered" evidence="1">
    <location>
        <begin position="1"/>
        <end position="21"/>
    </location>
</feature>
<comment type="caution">
    <text evidence="2">The sequence shown here is derived from an EMBL/GenBank/DDBJ whole genome shotgun (WGS) entry which is preliminary data.</text>
</comment>
<dbReference type="AlphaFoldDB" id="A0ABD3MFT2"/>
<gene>
    <name evidence="2" type="ORF">ACHAWU_001806</name>
</gene>
<evidence type="ECO:0000256" key="1">
    <source>
        <dbReference type="SAM" id="MobiDB-lite"/>
    </source>
</evidence>
<reference evidence="2 3" key="1">
    <citation type="submission" date="2024-10" db="EMBL/GenBank/DDBJ databases">
        <title>Updated reference genomes for cyclostephanoid diatoms.</title>
        <authorList>
            <person name="Roberts W.R."/>
            <person name="Alverson A.J."/>
        </authorList>
    </citation>
    <scope>NUCLEOTIDE SEQUENCE [LARGE SCALE GENOMIC DNA]</scope>
    <source>
        <strain evidence="2 3">AJA232-27</strain>
    </source>
</reference>
<protein>
    <submittedName>
        <fullName evidence="2">Uncharacterized protein</fullName>
    </submittedName>
</protein>
<sequence length="353" mass="40068">MMLESLKAMPSTMPTPSHSQPFRKCHLHVLRSLYASQDESNAHDRRHRASSPSSNEYGVERTGTDDNALTKEDIASEVATEDNSDQNEAEHNVYDTEIPVRTEIWSHIERFLHLRAQYRPHKERQLHWSKVYAESNSRLDSILSTACSTSKQDGHNVPLTSKSSLTPRTPLFGTTGRSGSLTPSHSLTPVSSNRHNNATKTRGVNYDNRGGGELVTTLPAWNFINQMLHRHTRQSMQSCTLFRSQPCLTILQEEAEKRCNLLQKMLKRRSSMQRLQQPAGKRRKLEKAAEFERTTNSTIASSSLGNFILSKYSNAGLGIEFGAEEDEDFLTCAQMKFHLWTILLSSVRWETSY</sequence>
<feature type="compositionally biased region" description="Basic and acidic residues" evidence="1">
    <location>
        <begin position="58"/>
        <end position="68"/>
    </location>
</feature>
<feature type="region of interest" description="Disordered" evidence="1">
    <location>
        <begin position="36"/>
        <end position="68"/>
    </location>
</feature>
<feature type="region of interest" description="Disordered" evidence="1">
    <location>
        <begin position="148"/>
        <end position="208"/>
    </location>
</feature>
<feature type="compositionally biased region" description="Polar residues" evidence="1">
    <location>
        <begin position="175"/>
        <end position="202"/>
    </location>
</feature>
<accession>A0ABD3MFT2</accession>